<evidence type="ECO:0000313" key="3">
    <source>
        <dbReference type="Proteomes" id="UP001473063"/>
    </source>
</evidence>
<name>A0ABV1BFL4_9FIRM</name>
<accession>A0ABV1BFL4</accession>
<dbReference type="Pfam" id="PF03419">
    <property type="entry name" value="Peptidase_U4"/>
    <property type="match status" value="1"/>
</dbReference>
<dbReference type="RefSeq" id="WP_178644953.1">
    <property type="nucleotide sequence ID" value="NZ_JBBMEJ010000012.1"/>
</dbReference>
<dbReference type="EMBL" id="JBBMEJ010000012">
    <property type="protein sequence ID" value="MEQ2371418.1"/>
    <property type="molecule type" value="Genomic_DNA"/>
</dbReference>
<proteinExistence type="predicted"/>
<keyword evidence="1" id="KW-0472">Membrane</keyword>
<gene>
    <name evidence="2" type="ORF">WMO28_10780</name>
</gene>
<protein>
    <submittedName>
        <fullName evidence="2">Sigma-E processing peptidase SpoIIGA</fullName>
    </submittedName>
</protein>
<feature type="transmembrane region" description="Helical" evidence="1">
    <location>
        <begin position="38"/>
        <end position="57"/>
    </location>
</feature>
<keyword evidence="1" id="KW-0812">Transmembrane</keyword>
<keyword evidence="1" id="KW-1133">Transmembrane helix</keyword>
<feature type="transmembrane region" description="Helical" evidence="1">
    <location>
        <begin position="6"/>
        <end position="26"/>
    </location>
</feature>
<dbReference type="InterPro" id="IPR005081">
    <property type="entry name" value="SpoIIGA"/>
</dbReference>
<feature type="transmembrane region" description="Helical" evidence="1">
    <location>
        <begin position="63"/>
        <end position="80"/>
    </location>
</feature>
<organism evidence="2 3">
    <name type="scientific">Blautia aquisgranensis</name>
    <dbReference type="NCBI Taxonomy" id="3133153"/>
    <lineage>
        <taxon>Bacteria</taxon>
        <taxon>Bacillati</taxon>
        <taxon>Bacillota</taxon>
        <taxon>Clostridia</taxon>
        <taxon>Lachnospirales</taxon>
        <taxon>Lachnospiraceae</taxon>
        <taxon>Blautia</taxon>
    </lineage>
</organism>
<feature type="transmembrane region" description="Helical" evidence="1">
    <location>
        <begin position="87"/>
        <end position="108"/>
    </location>
</feature>
<dbReference type="Proteomes" id="UP001473063">
    <property type="component" value="Unassembled WGS sequence"/>
</dbReference>
<sequence length="283" mass="31523">MYQTIYIDVVFITNFLMDYMLLRLVGKFLHLGGKRLRCMAAAVFGAFVSCLLLYVPFKIIPPVIVLIHGSCAFFMAGFAFRLKKGALLAKTILAMYLTAFVVGGIYQALETEKTMTVKTFLLFLAGIYGGFYTLTCAADAFRLGRKNIYPVILTYQGKQQQSYGLFDTGNLLLDPISRQPVSIIKKELLEKLISSDLSEKLRYIKEAPGELNRTELTMLQPHFLTFRGAGGKEGLLLAVVLEELMIQTPGRVVHVGKPVLAITFEPSALGEEYGILLNSRLLQ</sequence>
<keyword evidence="3" id="KW-1185">Reference proteome</keyword>
<evidence type="ECO:0000313" key="2">
    <source>
        <dbReference type="EMBL" id="MEQ2371418.1"/>
    </source>
</evidence>
<comment type="caution">
    <text evidence="2">The sequence shown here is derived from an EMBL/GenBank/DDBJ whole genome shotgun (WGS) entry which is preliminary data.</text>
</comment>
<evidence type="ECO:0000256" key="1">
    <source>
        <dbReference type="SAM" id="Phobius"/>
    </source>
</evidence>
<feature type="transmembrane region" description="Helical" evidence="1">
    <location>
        <begin position="120"/>
        <end position="141"/>
    </location>
</feature>
<reference evidence="2 3" key="1">
    <citation type="submission" date="2024-03" db="EMBL/GenBank/DDBJ databases">
        <title>Human intestinal bacterial collection.</title>
        <authorList>
            <person name="Pauvert C."/>
            <person name="Hitch T.C.A."/>
            <person name="Clavel T."/>
        </authorList>
    </citation>
    <scope>NUCLEOTIDE SEQUENCE [LARGE SCALE GENOMIC DNA]</scope>
    <source>
        <strain evidence="2 3">CLA-JM-H16</strain>
    </source>
</reference>